<keyword evidence="2" id="KW-1185">Reference proteome</keyword>
<dbReference type="Proteomes" id="UP001148737">
    <property type="component" value="Unassembled WGS sequence"/>
</dbReference>
<dbReference type="EMBL" id="JANAKD010000490">
    <property type="protein sequence ID" value="KAJ3493409.1"/>
    <property type="molecule type" value="Genomic_DNA"/>
</dbReference>
<reference evidence="1" key="1">
    <citation type="submission" date="2022-07" db="EMBL/GenBank/DDBJ databases">
        <title>Genome Sequence of Lecanicillium saksenae.</title>
        <authorList>
            <person name="Buettner E."/>
        </authorList>
    </citation>
    <scope>NUCLEOTIDE SEQUENCE</scope>
    <source>
        <strain evidence="1">VT-O1</strain>
    </source>
</reference>
<comment type="caution">
    <text evidence="1">The sequence shown here is derived from an EMBL/GenBank/DDBJ whole genome shotgun (WGS) entry which is preliminary data.</text>
</comment>
<accession>A0ACC1QXK6</accession>
<name>A0ACC1QXK6_9HYPO</name>
<gene>
    <name evidence="1" type="ORF">NLG97_g4750</name>
</gene>
<protein>
    <submittedName>
        <fullName evidence="1">Uncharacterized protein</fullName>
    </submittedName>
</protein>
<sequence>MTPASRYRRHLRRDGERTIRKSVSCEPLLDLSSSDEEDRTGGKDSSNGARLTCGSLTPSPAGKRLFVKKSASEAARSRPGSTDSFQVGANTDDDVFAEDDDSGLSTSGVRITGQDCPPDVDELFPEPGAPSIDAQGIYPPTACIFAANLAQIYDDKTLEYEVTRAFSKFGSVFVKIRRDSRQMPFAFCQFTATSFIVYKHSGDFITSDEAADLLSVLGEVAKAEPLDVETRQAMRLPPAIVANYKMYDPKRDVPVSFRGHRKYKVIPYDPKSASNPRPSQASPDKDKFLTQYDRDRRSVYMGNLPTNMTEETLTNLVSACGEVLSIVLFKKPVAGSPNNITCFAFVEFSRPDSADDTITAFSDANNMTGRQGY</sequence>
<evidence type="ECO:0000313" key="2">
    <source>
        <dbReference type="Proteomes" id="UP001148737"/>
    </source>
</evidence>
<evidence type="ECO:0000313" key="1">
    <source>
        <dbReference type="EMBL" id="KAJ3493409.1"/>
    </source>
</evidence>
<proteinExistence type="predicted"/>
<organism evidence="1 2">
    <name type="scientific">Lecanicillium saksenae</name>
    <dbReference type="NCBI Taxonomy" id="468837"/>
    <lineage>
        <taxon>Eukaryota</taxon>
        <taxon>Fungi</taxon>
        <taxon>Dikarya</taxon>
        <taxon>Ascomycota</taxon>
        <taxon>Pezizomycotina</taxon>
        <taxon>Sordariomycetes</taxon>
        <taxon>Hypocreomycetidae</taxon>
        <taxon>Hypocreales</taxon>
        <taxon>Cordycipitaceae</taxon>
        <taxon>Lecanicillium</taxon>
    </lineage>
</organism>